<feature type="non-terminal residue" evidence="1">
    <location>
        <position position="1"/>
    </location>
</feature>
<accession>A0A6H5GFJ1</accession>
<evidence type="ECO:0000313" key="1">
    <source>
        <dbReference type="EMBL" id="CAB0000851.1"/>
    </source>
</evidence>
<sequence length="57" mass="6661">KPCTSRRRNAADRDGFKRLHRRAGRSYTKFVRQSFPAASQFAERSVCGGNRRQFRDT</sequence>
<protein>
    <submittedName>
        <fullName evidence="1">Uncharacterized protein</fullName>
    </submittedName>
</protein>
<proteinExistence type="predicted"/>
<name>A0A6H5GFJ1_9HEMI</name>
<keyword evidence="2" id="KW-1185">Reference proteome</keyword>
<evidence type="ECO:0000313" key="2">
    <source>
        <dbReference type="Proteomes" id="UP000479000"/>
    </source>
</evidence>
<dbReference type="EMBL" id="CADCXU010010089">
    <property type="protein sequence ID" value="CAB0000851.1"/>
    <property type="molecule type" value="Genomic_DNA"/>
</dbReference>
<organism evidence="1 2">
    <name type="scientific">Nesidiocoris tenuis</name>
    <dbReference type="NCBI Taxonomy" id="355587"/>
    <lineage>
        <taxon>Eukaryota</taxon>
        <taxon>Metazoa</taxon>
        <taxon>Ecdysozoa</taxon>
        <taxon>Arthropoda</taxon>
        <taxon>Hexapoda</taxon>
        <taxon>Insecta</taxon>
        <taxon>Pterygota</taxon>
        <taxon>Neoptera</taxon>
        <taxon>Paraneoptera</taxon>
        <taxon>Hemiptera</taxon>
        <taxon>Heteroptera</taxon>
        <taxon>Panheteroptera</taxon>
        <taxon>Cimicomorpha</taxon>
        <taxon>Miridae</taxon>
        <taxon>Dicyphina</taxon>
        <taxon>Nesidiocoris</taxon>
    </lineage>
</organism>
<dbReference type="AlphaFoldDB" id="A0A6H5GFJ1"/>
<dbReference type="Proteomes" id="UP000479000">
    <property type="component" value="Unassembled WGS sequence"/>
</dbReference>
<reference evidence="1 2" key="1">
    <citation type="submission" date="2020-02" db="EMBL/GenBank/DDBJ databases">
        <authorList>
            <person name="Ferguson B K."/>
        </authorList>
    </citation>
    <scope>NUCLEOTIDE SEQUENCE [LARGE SCALE GENOMIC DNA]</scope>
</reference>
<gene>
    <name evidence="1" type="ORF">NTEN_LOCUS6638</name>
</gene>